<feature type="transmembrane region" description="Helical" evidence="11">
    <location>
        <begin position="12"/>
        <end position="32"/>
    </location>
</feature>
<name>A0A2T0RGZ4_9RHOB</name>
<comment type="caution">
    <text evidence="12">The sequence shown here is derived from an EMBL/GenBank/DDBJ whole genome shotgun (WGS) entry which is preliminary data.</text>
</comment>
<protein>
    <recommendedName>
        <fullName evidence="3">Uncharacterized protein YtcA</fullName>
    </recommendedName>
</protein>
<comment type="similarity">
    <text evidence="2">Belongs to the YtcA family.</text>
</comment>
<dbReference type="GO" id="GO:0016020">
    <property type="term" value="C:membrane"/>
    <property type="evidence" value="ECO:0007669"/>
    <property type="project" value="UniProtKB-SubCell"/>
</dbReference>
<proteinExistence type="inferred from homology"/>
<evidence type="ECO:0000256" key="10">
    <source>
        <dbReference type="ARBA" id="ARBA00023288"/>
    </source>
</evidence>
<evidence type="ECO:0000256" key="5">
    <source>
        <dbReference type="ARBA" id="ARBA00022692"/>
    </source>
</evidence>
<evidence type="ECO:0000256" key="2">
    <source>
        <dbReference type="ARBA" id="ARBA00008208"/>
    </source>
</evidence>
<keyword evidence="7 11" id="KW-1133">Transmembrane helix</keyword>
<dbReference type="AlphaFoldDB" id="A0A2T0RGZ4"/>
<evidence type="ECO:0000256" key="3">
    <source>
        <dbReference type="ARBA" id="ARBA00021237"/>
    </source>
</evidence>
<dbReference type="OrthoDB" id="5958921at2"/>
<keyword evidence="10" id="KW-0449">Lipoprotein</keyword>
<evidence type="ECO:0000256" key="8">
    <source>
        <dbReference type="ARBA" id="ARBA00023136"/>
    </source>
</evidence>
<keyword evidence="6" id="KW-0732">Signal</keyword>
<organism evidence="12 13">
    <name type="scientific">Aliiruegeria haliotis</name>
    <dbReference type="NCBI Taxonomy" id="1280846"/>
    <lineage>
        <taxon>Bacteria</taxon>
        <taxon>Pseudomonadati</taxon>
        <taxon>Pseudomonadota</taxon>
        <taxon>Alphaproteobacteria</taxon>
        <taxon>Rhodobacterales</taxon>
        <taxon>Roseobacteraceae</taxon>
        <taxon>Aliiruegeria</taxon>
    </lineage>
</organism>
<evidence type="ECO:0000313" key="12">
    <source>
        <dbReference type="EMBL" id="PRY20474.1"/>
    </source>
</evidence>
<evidence type="ECO:0000256" key="11">
    <source>
        <dbReference type="SAM" id="Phobius"/>
    </source>
</evidence>
<evidence type="ECO:0000256" key="1">
    <source>
        <dbReference type="ARBA" id="ARBA00004141"/>
    </source>
</evidence>
<dbReference type="EMBL" id="PVTD01000013">
    <property type="protein sequence ID" value="PRY20474.1"/>
    <property type="molecule type" value="Genomic_DNA"/>
</dbReference>
<feature type="transmembrane region" description="Helical" evidence="11">
    <location>
        <begin position="44"/>
        <end position="68"/>
    </location>
</feature>
<dbReference type="RefSeq" id="WP_106207775.1">
    <property type="nucleotide sequence ID" value="NZ_PVTD01000013.1"/>
</dbReference>
<evidence type="ECO:0000256" key="9">
    <source>
        <dbReference type="ARBA" id="ARBA00023139"/>
    </source>
</evidence>
<dbReference type="Pfam" id="PF17090">
    <property type="entry name" value="Ytca"/>
    <property type="match status" value="1"/>
</dbReference>
<keyword evidence="8 11" id="KW-0472">Membrane</keyword>
<dbReference type="Proteomes" id="UP000239480">
    <property type="component" value="Unassembled WGS sequence"/>
</dbReference>
<evidence type="ECO:0000313" key="13">
    <source>
        <dbReference type="Proteomes" id="UP000239480"/>
    </source>
</evidence>
<keyword evidence="4" id="KW-1003">Cell membrane</keyword>
<evidence type="ECO:0000256" key="6">
    <source>
        <dbReference type="ARBA" id="ARBA00022729"/>
    </source>
</evidence>
<dbReference type="InterPro" id="IPR031381">
    <property type="entry name" value="YtcA"/>
</dbReference>
<sequence length="72" mass="7818">MLVQLPDTIVIFGSYFPAWIFCLIAGGILPVAGHVALHRSGIIAAVPFLPVFYVLLWLCGSLALWLAFFGRG</sequence>
<keyword evidence="13" id="KW-1185">Reference proteome</keyword>
<accession>A0A2T0RGZ4</accession>
<comment type="subcellular location">
    <subcellularLocation>
        <location evidence="1">Membrane</location>
        <topology evidence="1">Multi-pass membrane protein</topology>
    </subcellularLocation>
</comment>
<reference evidence="12 13" key="1">
    <citation type="submission" date="2018-03" db="EMBL/GenBank/DDBJ databases">
        <title>Genomic Encyclopedia of Archaeal and Bacterial Type Strains, Phase II (KMG-II): from individual species to whole genera.</title>
        <authorList>
            <person name="Goeker M."/>
        </authorList>
    </citation>
    <scope>NUCLEOTIDE SEQUENCE [LARGE SCALE GENOMIC DNA]</scope>
    <source>
        <strain evidence="12 13">DSM 29328</strain>
    </source>
</reference>
<gene>
    <name evidence="12" type="ORF">CLV78_11373</name>
</gene>
<evidence type="ECO:0000256" key="7">
    <source>
        <dbReference type="ARBA" id="ARBA00022989"/>
    </source>
</evidence>
<keyword evidence="9" id="KW-0564">Palmitate</keyword>
<evidence type="ECO:0000256" key="4">
    <source>
        <dbReference type="ARBA" id="ARBA00022475"/>
    </source>
</evidence>
<keyword evidence="5 11" id="KW-0812">Transmembrane</keyword>